<evidence type="ECO:0000313" key="1">
    <source>
        <dbReference type="EMBL" id="AVI08296.1"/>
    </source>
</evidence>
<reference evidence="1" key="1">
    <citation type="journal article" date="2018" name="J. Virol.">
        <title>Copy number heterogeneity, large origin tandem repeats, and interspecies recombination in HHV-6A and HHV-6B reference strains.</title>
        <authorList>
            <person name="Greninger A.L."/>
            <person name="Roychoudhury P."/>
            <person name="Makhsous N."/>
            <person name="Hanson D."/>
            <person name="Chase J."/>
            <person name="Krueger G."/>
            <person name="Xie H."/>
            <person name="Huang M.-L."/>
            <person name="Saunders L."/>
            <person name="Ablashi D."/>
            <person name="Koelle D.M."/>
            <person name="Cook L."/>
            <person name="Jerome K.R."/>
        </authorList>
    </citation>
    <scope>NUCLEOTIDE SEQUENCE</scope>
    <source>
        <strain evidence="1">DA</strain>
    </source>
</reference>
<proteinExistence type="predicted"/>
<accession>A0A2L2QBA4</accession>
<dbReference type="EMBL" id="MF994820">
    <property type="protein sequence ID" value="AVI08296.1"/>
    <property type="molecule type" value="Genomic_DNA"/>
</dbReference>
<name>A0A2L2QBA4_9BETA</name>
<protein>
    <submittedName>
        <fullName evidence="1">Uncharacterized protein</fullName>
    </submittedName>
</protein>
<organism evidence="1">
    <name type="scientific">Human betaherpesvirus 6A</name>
    <dbReference type="NCBI Taxonomy" id="32603"/>
    <lineage>
        <taxon>Viruses</taxon>
        <taxon>Duplodnaviria</taxon>
        <taxon>Heunggongvirae</taxon>
        <taxon>Peploviricota</taxon>
        <taxon>Herviviricetes</taxon>
        <taxon>Herpesvirales</taxon>
        <taxon>Orthoherpesviridae</taxon>
        <taxon>Betaherpesvirinae</taxon>
        <taxon>Roseolovirus</taxon>
        <taxon>Roseolovirus humanbeta6a</taxon>
    </lineage>
</organism>
<sequence length="59" mass="6118">MGGVGPRGQGRSVTVEASEGLPVDAPARLERGWEGRWLGRRAFAGGGCVFFLLSSVASV</sequence>